<evidence type="ECO:0000259" key="4">
    <source>
        <dbReference type="Pfam" id="PF23232"/>
    </source>
</evidence>
<evidence type="ECO:0000256" key="1">
    <source>
        <dbReference type="SAM" id="MobiDB-lite"/>
    </source>
</evidence>
<comment type="caution">
    <text evidence="5">The sequence shown here is derived from an EMBL/GenBank/DDBJ whole genome shotgun (WGS) entry which is preliminary data.</text>
</comment>
<dbReference type="EMBL" id="JAKJXO020000016">
    <property type="protein sequence ID" value="KAL1595286.1"/>
    <property type="molecule type" value="Genomic_DNA"/>
</dbReference>
<dbReference type="InterPro" id="IPR003959">
    <property type="entry name" value="ATPase_AAA_core"/>
</dbReference>
<evidence type="ECO:0008006" key="7">
    <source>
        <dbReference type="Google" id="ProtNLM"/>
    </source>
</evidence>
<evidence type="ECO:0000313" key="6">
    <source>
        <dbReference type="Proteomes" id="UP001521785"/>
    </source>
</evidence>
<dbReference type="Proteomes" id="UP001521785">
    <property type="component" value="Unassembled WGS sequence"/>
</dbReference>
<dbReference type="Pfam" id="PF00004">
    <property type="entry name" value="AAA"/>
    <property type="match status" value="1"/>
</dbReference>
<gene>
    <name evidence="5" type="ORF">SLS60_009976</name>
</gene>
<dbReference type="Gene3D" id="3.40.50.300">
    <property type="entry name" value="P-loop containing nucleotide triphosphate hydrolases"/>
    <property type="match status" value="1"/>
</dbReference>
<sequence>MTHEAVSSAQNNTSTEPEDLPHKKTTRLHMCPEPKTQLQGSAAQNGHVESLGSSLTAVTSSTDTQQKKLMDRIRFLEKENTKLKHPEAQTNILLIYHIMGDGNDYEGDSTPYLDAPQWSVGGGQVLLKAAAPLADLQGYIQRMPGVAFVVSKYYNARQQTREIEQSQRDKTPLPSPVPIRETISLKSTRMLKAMTAYVKQMCGFMQQFPHFDPHEPIAFPYLFWFCDRRTRAFRNLGPVHKRFLFALTTWIESNYRDLYDRVEKELLEGIVSNESIPFLFRPGMTVVIKKEQNWVAGVSTSWASHRSTERKTVSEVLIDDSTSDDDDNPLVLLSQLYDDSAQKIAANRSAESSSKNTKQYEVWRVNYWTYAYDGSFYQVEQHVDVLIPTTDQKRVTELDAYPLTYASEDIGILLEQRGRTIWKCRHRKFISYEDKSNTYGVDRIRDVTWNKQSFARLVIDEMTKELIQALITNQIDREQSTDIVANKGNGLIILLHGVRALTIQSPSSLIRRLMKGPGTGKTLTAESVAEIAEKPLFRVTCGDIGTKPEEVEKYLESVFHLSKTWDAVVLLDEADVFLEQRTHSNLERNALVSVFLRVLEYHEGILVLTSNRVGTFDEAFKSRIQLALHYESLTQSQRHKIWKNFLNHLKDMESPNRERLPQDEGSVQNKDHASLGIDFEDIDCCLSELAKYEMNGRQIRNAITTARQLAKFKDVPMKASHIKHAIEVSSKFDKYLSDVHEGFSDDQIARGDGIR</sequence>
<dbReference type="Pfam" id="PF22942">
    <property type="entry name" value="DUF7025"/>
    <property type="match status" value="1"/>
</dbReference>
<dbReference type="Pfam" id="PF23232">
    <property type="entry name" value="AAA_lid_13"/>
    <property type="match status" value="1"/>
</dbReference>
<reference evidence="5 6" key="1">
    <citation type="submission" date="2024-02" db="EMBL/GenBank/DDBJ databases">
        <title>De novo assembly and annotation of 12 fungi associated with fruit tree decline syndrome in Ontario, Canada.</title>
        <authorList>
            <person name="Sulman M."/>
            <person name="Ellouze W."/>
            <person name="Ilyukhin E."/>
        </authorList>
    </citation>
    <scope>NUCLEOTIDE SEQUENCE [LARGE SCALE GENOMIC DNA]</scope>
    <source>
        <strain evidence="5 6">M42-189</strain>
    </source>
</reference>
<dbReference type="InterPro" id="IPR027417">
    <property type="entry name" value="P-loop_NTPase"/>
</dbReference>
<organism evidence="5 6">
    <name type="scientific">Paraconiothyrium brasiliense</name>
    <dbReference type="NCBI Taxonomy" id="300254"/>
    <lineage>
        <taxon>Eukaryota</taxon>
        <taxon>Fungi</taxon>
        <taxon>Dikarya</taxon>
        <taxon>Ascomycota</taxon>
        <taxon>Pezizomycotina</taxon>
        <taxon>Dothideomycetes</taxon>
        <taxon>Pleosporomycetidae</taxon>
        <taxon>Pleosporales</taxon>
        <taxon>Massarineae</taxon>
        <taxon>Didymosphaeriaceae</taxon>
        <taxon>Paraconiothyrium</taxon>
    </lineage>
</organism>
<dbReference type="InterPro" id="IPR054289">
    <property type="entry name" value="DUF7025"/>
</dbReference>
<name>A0ABR3QT06_9PLEO</name>
<dbReference type="InterPro" id="IPR056599">
    <property type="entry name" value="AAA_lid_fung"/>
</dbReference>
<proteinExistence type="predicted"/>
<feature type="compositionally biased region" description="Polar residues" evidence="1">
    <location>
        <begin position="1"/>
        <end position="15"/>
    </location>
</feature>
<accession>A0ABR3QT06</accession>
<evidence type="ECO:0000259" key="3">
    <source>
        <dbReference type="Pfam" id="PF22942"/>
    </source>
</evidence>
<dbReference type="PANTHER" id="PTHR46411">
    <property type="entry name" value="FAMILY ATPASE, PUTATIVE-RELATED"/>
    <property type="match status" value="1"/>
</dbReference>
<feature type="domain" description="DUF7025" evidence="3">
    <location>
        <begin position="264"/>
        <end position="406"/>
    </location>
</feature>
<keyword evidence="6" id="KW-1185">Reference proteome</keyword>
<evidence type="ECO:0000313" key="5">
    <source>
        <dbReference type="EMBL" id="KAL1595286.1"/>
    </source>
</evidence>
<feature type="compositionally biased region" description="Polar residues" evidence="1">
    <location>
        <begin position="51"/>
        <end position="63"/>
    </location>
</feature>
<feature type="region of interest" description="Disordered" evidence="1">
    <location>
        <begin position="1"/>
        <end position="24"/>
    </location>
</feature>
<evidence type="ECO:0000259" key="2">
    <source>
        <dbReference type="Pfam" id="PF00004"/>
    </source>
</evidence>
<dbReference type="SUPFAM" id="SSF52540">
    <property type="entry name" value="P-loop containing nucleoside triphosphate hydrolases"/>
    <property type="match status" value="1"/>
</dbReference>
<feature type="region of interest" description="Disordered" evidence="1">
    <location>
        <begin position="36"/>
        <end position="63"/>
    </location>
</feature>
<protein>
    <recommendedName>
        <fullName evidence="7">AAA+ ATPase domain-containing protein</fullName>
    </recommendedName>
</protein>
<feature type="domain" description="AAA+ ATPase lid" evidence="4">
    <location>
        <begin position="633"/>
        <end position="741"/>
    </location>
</feature>
<dbReference type="PANTHER" id="PTHR46411:SF2">
    <property type="entry name" value="AAA+ ATPASE DOMAIN-CONTAINING PROTEIN"/>
    <property type="match status" value="1"/>
</dbReference>
<feature type="domain" description="ATPase AAA-type core" evidence="2">
    <location>
        <begin position="517"/>
        <end position="627"/>
    </location>
</feature>